<dbReference type="Proteomes" id="UP000595254">
    <property type="component" value="Chromosome"/>
</dbReference>
<dbReference type="PROSITE" id="PS51186">
    <property type="entry name" value="GNAT"/>
    <property type="match status" value="1"/>
</dbReference>
<keyword evidence="1" id="KW-0808">Transferase</keyword>
<keyword evidence="2" id="KW-0012">Acyltransferase</keyword>
<dbReference type="Gene3D" id="3.40.630.30">
    <property type="match status" value="1"/>
</dbReference>
<dbReference type="KEGG" id="ppsr:I6J18_09040"/>
<dbReference type="InterPro" id="IPR016181">
    <property type="entry name" value="Acyl_CoA_acyltransferase"/>
</dbReference>
<keyword evidence="6" id="KW-1185">Reference proteome</keyword>
<dbReference type="Pfam" id="PF13302">
    <property type="entry name" value="Acetyltransf_3"/>
    <property type="match status" value="1"/>
</dbReference>
<evidence type="ECO:0000259" key="4">
    <source>
        <dbReference type="PROSITE" id="PS51186"/>
    </source>
</evidence>
<dbReference type="PANTHER" id="PTHR43792:SF8">
    <property type="entry name" value="[RIBOSOMAL PROTEIN US5]-ALANINE N-ACETYLTRANSFERASE"/>
    <property type="match status" value="1"/>
</dbReference>
<dbReference type="RefSeq" id="WP_040373550.1">
    <property type="nucleotide sequence ID" value="NZ_CP068053.1"/>
</dbReference>
<accession>A0A974S2V5</accession>
<dbReference type="SUPFAM" id="SSF55729">
    <property type="entry name" value="Acyl-CoA N-acyltransferases (Nat)"/>
    <property type="match status" value="1"/>
</dbReference>
<feature type="domain" description="N-acetyltransferase" evidence="4">
    <location>
        <begin position="7"/>
        <end position="176"/>
    </location>
</feature>
<dbReference type="PANTHER" id="PTHR43792">
    <property type="entry name" value="GNAT FAMILY, PUTATIVE (AFU_ORTHOLOGUE AFUA_3G00765)-RELATED-RELATED"/>
    <property type="match status" value="1"/>
</dbReference>
<organism evidence="5 6">
    <name type="scientific">Peribacillus psychrosaccharolyticus</name>
    <name type="common">Bacillus psychrosaccharolyticus</name>
    <dbReference type="NCBI Taxonomy" id="1407"/>
    <lineage>
        <taxon>Bacteria</taxon>
        <taxon>Bacillati</taxon>
        <taxon>Bacillota</taxon>
        <taxon>Bacilli</taxon>
        <taxon>Bacillales</taxon>
        <taxon>Bacillaceae</taxon>
        <taxon>Peribacillus</taxon>
    </lineage>
</organism>
<dbReference type="InterPro" id="IPR000182">
    <property type="entry name" value="GNAT_dom"/>
</dbReference>
<sequence length="178" mass="20158">MLSSKNIYVRQLILSDAENLLQLLVENKPFFEPFSTDHPANYYSLEKQKEIITSGHKSKGNSSYEFGIFLNTNHRLIGTISLFHIIRGPLQSATMGYYLDQKNNGNGYTTEAAKMVVDYAFETIGLHRIEAGVMPHNIGSIRVLEKVGFHKEGIAKQSVKIQGRWEDHQILAIINPHD</sequence>
<dbReference type="GO" id="GO:0008999">
    <property type="term" value="F:protein-N-terminal-alanine acetyltransferase activity"/>
    <property type="evidence" value="ECO:0007669"/>
    <property type="project" value="TreeGrafter"/>
</dbReference>
<protein>
    <submittedName>
        <fullName evidence="5">GNAT family N-acetyltransferase</fullName>
    </submittedName>
</protein>
<name>A0A974S2V5_PERPY</name>
<evidence type="ECO:0000256" key="1">
    <source>
        <dbReference type="ARBA" id="ARBA00022679"/>
    </source>
</evidence>
<dbReference type="InterPro" id="IPR051531">
    <property type="entry name" value="N-acetyltransferase"/>
</dbReference>
<dbReference type="AlphaFoldDB" id="A0A974S2V5"/>
<gene>
    <name evidence="5" type="ORF">I6J18_09040</name>
</gene>
<reference evidence="5 6" key="1">
    <citation type="submission" date="2021-01" db="EMBL/GenBank/DDBJ databases">
        <title>FDA dAtabase for Regulatory Grade micrObial Sequences (FDA-ARGOS): Supporting development and validation of Infectious Disease Dx tests.</title>
        <authorList>
            <person name="Nelson B."/>
            <person name="Plummer A."/>
            <person name="Tallon L."/>
            <person name="Sadzewicz L."/>
            <person name="Zhao X."/>
            <person name="Boylan J."/>
            <person name="Ott S."/>
            <person name="Bowen H."/>
            <person name="Vavikolanu K."/>
            <person name="Mehta A."/>
            <person name="Aluvathingal J."/>
            <person name="Nadendla S."/>
            <person name="Myers T."/>
            <person name="Yan Y."/>
            <person name="Sichtig H."/>
        </authorList>
    </citation>
    <scope>NUCLEOTIDE SEQUENCE [LARGE SCALE GENOMIC DNA]</scope>
    <source>
        <strain evidence="5 6">FDAARGOS_1161</strain>
    </source>
</reference>
<evidence type="ECO:0000313" key="5">
    <source>
        <dbReference type="EMBL" id="QQT01960.1"/>
    </source>
</evidence>
<evidence type="ECO:0000256" key="2">
    <source>
        <dbReference type="ARBA" id="ARBA00023315"/>
    </source>
</evidence>
<dbReference type="GO" id="GO:0005737">
    <property type="term" value="C:cytoplasm"/>
    <property type="evidence" value="ECO:0007669"/>
    <property type="project" value="TreeGrafter"/>
</dbReference>
<comment type="similarity">
    <text evidence="3">Belongs to the acetyltransferase family. RimJ subfamily.</text>
</comment>
<evidence type="ECO:0000256" key="3">
    <source>
        <dbReference type="ARBA" id="ARBA00038502"/>
    </source>
</evidence>
<dbReference type="EMBL" id="CP068053">
    <property type="protein sequence ID" value="QQT01960.1"/>
    <property type="molecule type" value="Genomic_DNA"/>
</dbReference>
<evidence type="ECO:0000313" key="6">
    <source>
        <dbReference type="Proteomes" id="UP000595254"/>
    </source>
</evidence>
<proteinExistence type="inferred from homology"/>